<keyword evidence="1" id="KW-0472">Membrane</keyword>
<keyword evidence="5" id="KW-1185">Reference proteome</keyword>
<dbReference type="Proteomes" id="UP000321598">
    <property type="component" value="Unassembled WGS sequence"/>
</dbReference>
<dbReference type="Proteomes" id="UP000254956">
    <property type="component" value="Unassembled WGS sequence"/>
</dbReference>
<dbReference type="OrthoDB" id="2413616at2"/>
<evidence type="ECO:0000256" key="1">
    <source>
        <dbReference type="SAM" id="Phobius"/>
    </source>
</evidence>
<keyword evidence="1" id="KW-0812">Transmembrane</keyword>
<dbReference type="GeneID" id="97286979"/>
<dbReference type="EMBL" id="UGZE01000001">
    <property type="protein sequence ID" value="SUJ11924.1"/>
    <property type="molecule type" value="Genomic_DNA"/>
</dbReference>
<name>A0A2T7BT23_9STAP</name>
<dbReference type="EMBL" id="BKAV01000025">
    <property type="protein sequence ID" value="GEQ01048.1"/>
    <property type="molecule type" value="Genomic_DNA"/>
</dbReference>
<organism evidence="3 4">
    <name type="scientific">Staphylococcus arlettae</name>
    <dbReference type="NCBI Taxonomy" id="29378"/>
    <lineage>
        <taxon>Bacteria</taxon>
        <taxon>Bacillati</taxon>
        <taxon>Bacillota</taxon>
        <taxon>Bacilli</taxon>
        <taxon>Bacillales</taxon>
        <taxon>Staphylococcaceae</taxon>
        <taxon>Staphylococcus</taxon>
    </lineage>
</organism>
<gene>
    <name evidence="3" type="ORF">NCTC12413_00630</name>
    <name evidence="2" type="ORF">SAR03_20850</name>
</gene>
<feature type="transmembrane region" description="Helical" evidence="1">
    <location>
        <begin position="33"/>
        <end position="55"/>
    </location>
</feature>
<dbReference type="AlphaFoldDB" id="A0A2T7BT23"/>
<sequence length="119" mass="13157">MNKQLLRRTIYTSIVFGLLFFFLNYFGSQNVNVAPLIGKSILATCVLAILYFTLFSMMHTPELKFKFGTTIPIAMLLSILISSLFGAIKIGIIAGLLIGVIAGYIWVFIESKRNGGDSK</sequence>
<keyword evidence="1" id="KW-1133">Transmembrane helix</keyword>
<reference evidence="3 4" key="1">
    <citation type="submission" date="2018-06" db="EMBL/GenBank/DDBJ databases">
        <authorList>
            <consortium name="Pathogen Informatics"/>
            <person name="Doyle S."/>
        </authorList>
    </citation>
    <scope>NUCLEOTIDE SEQUENCE [LARGE SCALE GENOMIC DNA]</scope>
    <source>
        <strain evidence="3 4">NCTC12413</strain>
    </source>
</reference>
<dbReference type="STRING" id="1212545.SARL_06859"/>
<feature type="transmembrane region" description="Helical" evidence="1">
    <location>
        <begin position="9"/>
        <end position="27"/>
    </location>
</feature>
<evidence type="ECO:0000313" key="4">
    <source>
        <dbReference type="Proteomes" id="UP000254956"/>
    </source>
</evidence>
<evidence type="ECO:0000313" key="5">
    <source>
        <dbReference type="Proteomes" id="UP000321598"/>
    </source>
</evidence>
<evidence type="ECO:0000313" key="2">
    <source>
        <dbReference type="EMBL" id="GEQ01048.1"/>
    </source>
</evidence>
<evidence type="ECO:0000313" key="3">
    <source>
        <dbReference type="EMBL" id="SUJ11924.1"/>
    </source>
</evidence>
<reference evidence="2 5" key="2">
    <citation type="submission" date="2019-07" db="EMBL/GenBank/DDBJ databases">
        <title>Whole genome shotgun sequence of Staphylococcus arlettae NBRC 109765.</title>
        <authorList>
            <person name="Hosoyama A."/>
            <person name="Uohara A."/>
            <person name="Ohji S."/>
            <person name="Ichikawa N."/>
        </authorList>
    </citation>
    <scope>NUCLEOTIDE SEQUENCE [LARGE SCALE GENOMIC DNA]</scope>
    <source>
        <strain evidence="2 5">NBRC 109765</strain>
    </source>
</reference>
<proteinExistence type="predicted"/>
<accession>A0A2T7BT23</accession>
<feature type="transmembrane region" description="Helical" evidence="1">
    <location>
        <begin position="91"/>
        <end position="109"/>
    </location>
</feature>
<protein>
    <submittedName>
        <fullName evidence="3">Membrane protein</fullName>
    </submittedName>
</protein>
<dbReference type="RefSeq" id="WP_002510098.1">
    <property type="nucleotide sequence ID" value="NZ_BKAV01000025.1"/>
</dbReference>
<feature type="transmembrane region" description="Helical" evidence="1">
    <location>
        <begin position="67"/>
        <end position="85"/>
    </location>
</feature>